<comment type="caution">
    <text evidence="1">The sequence shown here is derived from an EMBL/GenBank/DDBJ whole genome shotgun (WGS) entry which is preliminary data.</text>
</comment>
<proteinExistence type="predicted"/>
<name>A0A2P5CRH5_PARAD</name>
<protein>
    <submittedName>
        <fullName evidence="1">Uncharacterized protein</fullName>
    </submittedName>
</protein>
<accession>A0A2P5CRH5</accession>
<gene>
    <name evidence="1" type="ORF">PanWU01x14_129650</name>
</gene>
<dbReference type="AlphaFoldDB" id="A0A2P5CRH5"/>
<dbReference type="Proteomes" id="UP000237105">
    <property type="component" value="Unassembled WGS sequence"/>
</dbReference>
<evidence type="ECO:0000313" key="2">
    <source>
        <dbReference type="Proteomes" id="UP000237105"/>
    </source>
</evidence>
<dbReference type="OrthoDB" id="10366830at2759"/>
<keyword evidence="2" id="KW-1185">Reference proteome</keyword>
<organism evidence="1 2">
    <name type="scientific">Parasponia andersonii</name>
    <name type="common">Sponia andersonii</name>
    <dbReference type="NCBI Taxonomy" id="3476"/>
    <lineage>
        <taxon>Eukaryota</taxon>
        <taxon>Viridiplantae</taxon>
        <taxon>Streptophyta</taxon>
        <taxon>Embryophyta</taxon>
        <taxon>Tracheophyta</taxon>
        <taxon>Spermatophyta</taxon>
        <taxon>Magnoliopsida</taxon>
        <taxon>eudicotyledons</taxon>
        <taxon>Gunneridae</taxon>
        <taxon>Pentapetalae</taxon>
        <taxon>rosids</taxon>
        <taxon>fabids</taxon>
        <taxon>Rosales</taxon>
        <taxon>Cannabaceae</taxon>
        <taxon>Parasponia</taxon>
    </lineage>
</organism>
<sequence>MALVKEHFIRRCWIKFGPSLHKASLLPLWKIIVILPYVSKTLLTICQR</sequence>
<dbReference type="EMBL" id="JXTB01000102">
    <property type="protein sequence ID" value="PON63633.1"/>
    <property type="molecule type" value="Genomic_DNA"/>
</dbReference>
<evidence type="ECO:0000313" key="1">
    <source>
        <dbReference type="EMBL" id="PON63633.1"/>
    </source>
</evidence>
<reference evidence="2" key="1">
    <citation type="submission" date="2016-06" db="EMBL/GenBank/DDBJ databases">
        <title>Parallel loss of symbiosis genes in relatives of nitrogen-fixing non-legume Parasponia.</title>
        <authorList>
            <person name="Van Velzen R."/>
            <person name="Holmer R."/>
            <person name="Bu F."/>
            <person name="Rutten L."/>
            <person name="Van Zeijl A."/>
            <person name="Liu W."/>
            <person name="Santuari L."/>
            <person name="Cao Q."/>
            <person name="Sharma T."/>
            <person name="Shen D."/>
            <person name="Roswanjaya Y."/>
            <person name="Wardhani T."/>
            <person name="Kalhor M.S."/>
            <person name="Jansen J."/>
            <person name="Van den Hoogen J."/>
            <person name="Gungor B."/>
            <person name="Hartog M."/>
            <person name="Hontelez J."/>
            <person name="Verver J."/>
            <person name="Yang W.-C."/>
            <person name="Schijlen E."/>
            <person name="Repin R."/>
            <person name="Schilthuizen M."/>
            <person name="Schranz E."/>
            <person name="Heidstra R."/>
            <person name="Miyata K."/>
            <person name="Fedorova E."/>
            <person name="Kohlen W."/>
            <person name="Bisseling T."/>
            <person name="Smit S."/>
            <person name="Geurts R."/>
        </authorList>
    </citation>
    <scope>NUCLEOTIDE SEQUENCE [LARGE SCALE GENOMIC DNA]</scope>
    <source>
        <strain evidence="2">cv. WU1-14</strain>
    </source>
</reference>